<evidence type="ECO:0000256" key="1">
    <source>
        <dbReference type="SAM" id="MobiDB-lite"/>
    </source>
</evidence>
<proteinExistence type="predicted"/>
<feature type="region of interest" description="Disordered" evidence="1">
    <location>
        <begin position="1"/>
        <end position="129"/>
    </location>
</feature>
<dbReference type="SUPFAM" id="SSF82171">
    <property type="entry name" value="DPP6 N-terminal domain-like"/>
    <property type="match status" value="1"/>
</dbReference>
<evidence type="ECO:0000313" key="3">
    <source>
        <dbReference type="EMBL" id="HIR93893.1"/>
    </source>
</evidence>
<dbReference type="AlphaFoldDB" id="A0A9D1EL62"/>
<protein>
    <submittedName>
        <fullName evidence="3">Uncharacterized protein</fullName>
    </submittedName>
</protein>
<gene>
    <name evidence="3" type="ORF">IAB98_10805</name>
</gene>
<keyword evidence="2" id="KW-0812">Transmembrane</keyword>
<keyword evidence="2" id="KW-0472">Membrane</keyword>
<sequence>MRALIDDQEEKLENGPGQEPQPEDSAAGGGESQEEAAEDWEDDWDDLEERMADNLAHIKAQTSRRAEGPAQDQEESRPQNQEESEPQDQEEESESQEEVWEETAAGEDLEKEPSGEPQGDSQEGGAEEAVEMDVPPVFGKITAEGQEDFPEDKEKPLPIPLKERLKRSGERIKAAWLTLKDRLVNWYEGTSHLEEGQDELSAYRTKIWLNRRKTIIRRTGIVIGVLLAFFVVKTVIDHWHYGSYEVLSSSAKEGSSSRYLEVDGNLLRYSADGVSLMDGKETTLWTDTYDMTSPAVDVCQGTVAVYDQRGSQISVYNSQGRLGSISAEYPILKVRVAQQGVVAAMLEDGENTWLNVYSASGEKLVASKTRVDSPGYPISFDLSDDGMLMAVSYLYVEGSSSTTRLVFYNFGSVGQNQTDNIVKETEYPDQIIPEVAYLDSSTALVFRDDGFSIYTGPQIPDESRTVEIEGEIVSAFWDESNIGVILHSQDEESKYTLRLYGTNGRIKFEEDFAIEYSTAKISGDNILLYNDSQLCVYSMKGVERFCETIDEGEIQDVFKVDSNRYIAVLSTGIATFKLK</sequence>
<reference evidence="3" key="2">
    <citation type="journal article" date="2021" name="PeerJ">
        <title>Extensive microbial diversity within the chicken gut microbiome revealed by metagenomics and culture.</title>
        <authorList>
            <person name="Gilroy R."/>
            <person name="Ravi A."/>
            <person name="Getino M."/>
            <person name="Pursley I."/>
            <person name="Horton D.L."/>
            <person name="Alikhan N.F."/>
            <person name="Baker D."/>
            <person name="Gharbi K."/>
            <person name="Hall N."/>
            <person name="Watson M."/>
            <person name="Adriaenssens E.M."/>
            <person name="Foster-Nyarko E."/>
            <person name="Jarju S."/>
            <person name="Secka A."/>
            <person name="Antonio M."/>
            <person name="Oren A."/>
            <person name="Chaudhuri R.R."/>
            <person name="La Ragione R."/>
            <person name="Hildebrand F."/>
            <person name="Pallen M.J."/>
        </authorList>
    </citation>
    <scope>NUCLEOTIDE SEQUENCE</scope>
    <source>
        <strain evidence="3">ChiSxjej1B13-7041</strain>
    </source>
</reference>
<comment type="caution">
    <text evidence="3">The sequence shown here is derived from an EMBL/GenBank/DDBJ whole genome shotgun (WGS) entry which is preliminary data.</text>
</comment>
<feature type="compositionally biased region" description="Acidic residues" evidence="1">
    <location>
        <begin position="1"/>
        <end position="10"/>
    </location>
</feature>
<name>A0A9D1EL62_9FIRM</name>
<accession>A0A9D1EL62</accession>
<dbReference type="Pfam" id="PF18975">
    <property type="entry name" value="DUF5711"/>
    <property type="match status" value="1"/>
</dbReference>
<dbReference type="EMBL" id="DVHU01000098">
    <property type="protein sequence ID" value="HIR93893.1"/>
    <property type="molecule type" value="Genomic_DNA"/>
</dbReference>
<dbReference type="InterPro" id="IPR043765">
    <property type="entry name" value="DUF5711"/>
</dbReference>
<keyword evidence="2" id="KW-1133">Transmembrane helix</keyword>
<organism evidence="3 4">
    <name type="scientific">Candidatus Egerieimonas intestinavium</name>
    <dbReference type="NCBI Taxonomy" id="2840777"/>
    <lineage>
        <taxon>Bacteria</taxon>
        <taxon>Bacillati</taxon>
        <taxon>Bacillota</taxon>
        <taxon>Clostridia</taxon>
        <taxon>Lachnospirales</taxon>
        <taxon>Lachnospiraceae</taxon>
        <taxon>Lachnospiraceae incertae sedis</taxon>
        <taxon>Candidatus Egerieimonas</taxon>
    </lineage>
</organism>
<reference evidence="3" key="1">
    <citation type="submission" date="2020-10" db="EMBL/GenBank/DDBJ databases">
        <authorList>
            <person name="Gilroy R."/>
        </authorList>
    </citation>
    <scope>NUCLEOTIDE SEQUENCE</scope>
    <source>
        <strain evidence="3">ChiSxjej1B13-7041</strain>
    </source>
</reference>
<feature type="transmembrane region" description="Helical" evidence="2">
    <location>
        <begin position="215"/>
        <end position="236"/>
    </location>
</feature>
<feature type="compositionally biased region" description="Acidic residues" evidence="1">
    <location>
        <begin position="32"/>
        <end position="48"/>
    </location>
</feature>
<feature type="compositionally biased region" description="Acidic residues" evidence="1">
    <location>
        <begin position="82"/>
        <end position="110"/>
    </location>
</feature>
<dbReference type="Proteomes" id="UP000886841">
    <property type="component" value="Unassembled WGS sequence"/>
</dbReference>
<evidence type="ECO:0000313" key="4">
    <source>
        <dbReference type="Proteomes" id="UP000886841"/>
    </source>
</evidence>
<evidence type="ECO:0000256" key="2">
    <source>
        <dbReference type="SAM" id="Phobius"/>
    </source>
</evidence>